<evidence type="ECO:0000313" key="3">
    <source>
        <dbReference type="RefSeq" id="NP_001401485.1"/>
    </source>
</evidence>
<name>A0AAR9IHI2_9HYME</name>
<dbReference type="GeneID" id="105273004"/>
<dbReference type="PANTHER" id="PTHR11012">
    <property type="entry name" value="PROTEIN KINASE-LIKE DOMAIN-CONTAINING"/>
    <property type="match status" value="1"/>
</dbReference>
<dbReference type="InterPro" id="IPR011009">
    <property type="entry name" value="Kinase-like_dom_sf"/>
</dbReference>
<proteinExistence type="predicted"/>
<evidence type="ECO:0000313" key="2">
    <source>
        <dbReference type="Proteomes" id="UP000694866"/>
    </source>
</evidence>
<dbReference type="SUPFAM" id="SSF56112">
    <property type="entry name" value="Protein kinase-like (PK-like)"/>
    <property type="match status" value="1"/>
</dbReference>
<evidence type="ECO:0000259" key="1">
    <source>
        <dbReference type="SMART" id="SM00587"/>
    </source>
</evidence>
<dbReference type="SMART" id="SM00587">
    <property type="entry name" value="CHK"/>
    <property type="match status" value="1"/>
</dbReference>
<dbReference type="InterPro" id="IPR004119">
    <property type="entry name" value="EcKL"/>
</dbReference>
<protein>
    <submittedName>
        <fullName evidence="3">Uncharacterized LOC105273004</fullName>
    </submittedName>
</protein>
<keyword evidence="2" id="KW-1185">Reference proteome</keyword>
<dbReference type="Pfam" id="PF02958">
    <property type="entry name" value="EcKL"/>
    <property type="match status" value="1"/>
</dbReference>
<dbReference type="PANTHER" id="PTHR11012:SF57">
    <property type="entry name" value="LD10016P"/>
    <property type="match status" value="1"/>
</dbReference>
<dbReference type="KEGG" id="fas:105273004"/>
<feature type="domain" description="CHK kinase-like" evidence="1">
    <location>
        <begin position="138"/>
        <end position="334"/>
    </location>
</feature>
<accession>A0AAR9IHI2</accession>
<reference evidence="3" key="1">
    <citation type="submission" date="2025-08" db="UniProtKB">
        <authorList>
            <consortium name="RefSeq"/>
        </authorList>
    </citation>
    <scope>IDENTIFICATION</scope>
</reference>
<organism evidence="2 3">
    <name type="scientific">Fopius arisanus</name>
    <dbReference type="NCBI Taxonomy" id="64838"/>
    <lineage>
        <taxon>Eukaryota</taxon>
        <taxon>Metazoa</taxon>
        <taxon>Ecdysozoa</taxon>
        <taxon>Arthropoda</taxon>
        <taxon>Hexapoda</taxon>
        <taxon>Insecta</taxon>
        <taxon>Pterygota</taxon>
        <taxon>Neoptera</taxon>
        <taxon>Endopterygota</taxon>
        <taxon>Hymenoptera</taxon>
        <taxon>Apocrita</taxon>
        <taxon>Ichneumonoidea</taxon>
        <taxon>Braconidae</taxon>
        <taxon>Opiinae</taxon>
        <taxon>Fopius</taxon>
    </lineage>
</organism>
<dbReference type="Gene3D" id="3.90.1200.10">
    <property type="match status" value="1"/>
</dbReference>
<dbReference type="AlphaFoldDB" id="A0AAR9IHI2"/>
<sequence>MTSTDRSLLASVSSKFTEETLRNVLIKLTGDDGAVVTSWNVEAAAGKGDNYLSVVSRVTIDGLVQGKSSRNTVIVKAIPTNKTRNTIFRSKDFFKNETAFYTKVIALFEEFLTKKGKLELLNVPRCLGYLEDGENDFIVLEDAKAKGFSGIDRLKAWKYEDCKVIFKAFAQYHGISLAVLQQQPQELLEATKYLSEPLFTEKFWDWYGRYYTLSINAAQDAMAKEYPGTPQEEKFRTMTSRKLFSKCVELLNERNKSVFVVNHGDSWATNFMTRILPNGDHDAIIFDFQLARCASPVHDLAYFVYTVTDKETRDKYFLNLLKYYHNEMKQIMAELGSNIDDIYPLSLFMEEVKEQFVFGFAFGLETLPMSMLSADESFDLDDTNGEVLNIADIWTLKPTNNKVNRLRLADVVKHGIDHGFL</sequence>
<gene>
    <name evidence="3" type="primary">LOC105273004</name>
    <name evidence="3" type="synonym">dhs-27_1</name>
</gene>
<dbReference type="Proteomes" id="UP000694866">
    <property type="component" value="Unplaced"/>
</dbReference>
<dbReference type="RefSeq" id="NP_001401485.1">
    <property type="nucleotide sequence ID" value="NM_001414556.1"/>
</dbReference>
<dbReference type="InterPro" id="IPR015897">
    <property type="entry name" value="CHK_kinase-like"/>
</dbReference>